<gene>
    <name evidence="3" type="ORF">GCM10010406_06050</name>
</gene>
<sequence>MGIPAQRDGTEQPVGTVPAAHVPWPVNELEEVLTAALGEAGAVPRLVEVLARSYVWVPLPAGGGPDSRDLDLPTLELGGAPYVPVFSSEGQFHAVCPGMSFAVAPMREFARGLPPQLGVAVNPGGSVGIPLPPAVVLDLCRGFAGDPGPDGGPVVHEPGARRTGARVRLWEPGSYEEPVDFLAAAAGELAVTPVVLSARRALASVEAGDPVLFVGVELDRWQEQDRAAALDALGRALGAVPLPWPVNIVLLDIAQDPVGDWMLDRVEPFYSRP</sequence>
<accession>A0ABN3KW10</accession>
<feature type="domain" description="SseB protein N-terminal" evidence="1">
    <location>
        <begin position="29"/>
        <end position="136"/>
    </location>
</feature>
<keyword evidence="4" id="KW-1185">Reference proteome</keyword>
<evidence type="ECO:0000259" key="2">
    <source>
        <dbReference type="Pfam" id="PF14581"/>
    </source>
</evidence>
<evidence type="ECO:0000313" key="3">
    <source>
        <dbReference type="EMBL" id="GAA2473063.1"/>
    </source>
</evidence>
<organism evidence="3 4">
    <name type="scientific">Streptomyces thermolineatus</name>
    <dbReference type="NCBI Taxonomy" id="44033"/>
    <lineage>
        <taxon>Bacteria</taxon>
        <taxon>Bacillati</taxon>
        <taxon>Actinomycetota</taxon>
        <taxon>Actinomycetes</taxon>
        <taxon>Kitasatosporales</taxon>
        <taxon>Streptomycetaceae</taxon>
        <taxon>Streptomyces</taxon>
    </lineage>
</organism>
<feature type="domain" description="SseB protein C-terminal" evidence="2">
    <location>
        <begin position="163"/>
        <end position="272"/>
    </location>
</feature>
<dbReference type="RefSeq" id="WP_344381506.1">
    <property type="nucleotide sequence ID" value="NZ_BAAATA010000002.1"/>
</dbReference>
<protein>
    <submittedName>
        <fullName evidence="3">Enhanced serine sensitivity protein SseB</fullName>
    </submittedName>
</protein>
<dbReference type="Pfam" id="PF14581">
    <property type="entry name" value="SseB_C"/>
    <property type="match status" value="1"/>
</dbReference>
<evidence type="ECO:0000313" key="4">
    <source>
        <dbReference type="Proteomes" id="UP001501358"/>
    </source>
</evidence>
<evidence type="ECO:0000259" key="1">
    <source>
        <dbReference type="Pfam" id="PF07179"/>
    </source>
</evidence>
<dbReference type="EMBL" id="BAAATA010000002">
    <property type="protein sequence ID" value="GAA2473063.1"/>
    <property type="molecule type" value="Genomic_DNA"/>
</dbReference>
<reference evidence="3 4" key="1">
    <citation type="journal article" date="2019" name="Int. J. Syst. Evol. Microbiol.">
        <title>The Global Catalogue of Microorganisms (GCM) 10K type strain sequencing project: providing services to taxonomists for standard genome sequencing and annotation.</title>
        <authorList>
            <consortium name="The Broad Institute Genomics Platform"/>
            <consortium name="The Broad Institute Genome Sequencing Center for Infectious Disease"/>
            <person name="Wu L."/>
            <person name="Ma J."/>
        </authorList>
    </citation>
    <scope>NUCLEOTIDE SEQUENCE [LARGE SCALE GENOMIC DNA]</scope>
    <source>
        <strain evidence="3 4">JCM 6307</strain>
    </source>
</reference>
<dbReference type="Proteomes" id="UP001501358">
    <property type="component" value="Unassembled WGS sequence"/>
</dbReference>
<proteinExistence type="predicted"/>
<dbReference type="InterPro" id="IPR027945">
    <property type="entry name" value="SseB_C"/>
</dbReference>
<dbReference type="InterPro" id="IPR009839">
    <property type="entry name" value="SseB_N"/>
</dbReference>
<name>A0ABN3KW10_9ACTN</name>
<dbReference type="Pfam" id="PF07179">
    <property type="entry name" value="SseB"/>
    <property type="match status" value="1"/>
</dbReference>
<comment type="caution">
    <text evidence="3">The sequence shown here is derived from an EMBL/GenBank/DDBJ whole genome shotgun (WGS) entry which is preliminary data.</text>
</comment>